<dbReference type="GO" id="GO:0031625">
    <property type="term" value="F:ubiquitin protein ligase binding"/>
    <property type="evidence" value="ECO:0007669"/>
    <property type="project" value="InterPro"/>
</dbReference>
<protein>
    <submittedName>
        <fullName evidence="3">Cullin-1</fullName>
    </submittedName>
</protein>
<feature type="domain" description="Cullin N-terminal" evidence="2">
    <location>
        <begin position="14"/>
        <end position="181"/>
    </location>
</feature>
<dbReference type="STRING" id="145388.A0A0D2KSY3"/>
<evidence type="ECO:0000256" key="1">
    <source>
        <dbReference type="ARBA" id="ARBA00006019"/>
    </source>
</evidence>
<dbReference type="KEGG" id="mng:MNEG_9347"/>
<gene>
    <name evidence="3" type="ORF">MNEG_9347</name>
</gene>
<dbReference type="FunFam" id="1.20.1310.10:FF:000021">
    <property type="entry name" value="Cullin-1, putative"/>
    <property type="match status" value="1"/>
</dbReference>
<organism evidence="3 4">
    <name type="scientific">Monoraphidium neglectum</name>
    <dbReference type="NCBI Taxonomy" id="145388"/>
    <lineage>
        <taxon>Eukaryota</taxon>
        <taxon>Viridiplantae</taxon>
        <taxon>Chlorophyta</taxon>
        <taxon>core chlorophytes</taxon>
        <taxon>Chlorophyceae</taxon>
        <taxon>CS clade</taxon>
        <taxon>Sphaeropleales</taxon>
        <taxon>Selenastraceae</taxon>
        <taxon>Monoraphidium</taxon>
    </lineage>
</organism>
<comment type="similarity">
    <text evidence="1">Belongs to the cullin family.</text>
</comment>
<evidence type="ECO:0000259" key="2">
    <source>
        <dbReference type="Pfam" id="PF00888"/>
    </source>
</evidence>
<dbReference type="GeneID" id="25742222"/>
<evidence type="ECO:0000313" key="3">
    <source>
        <dbReference type="EMBL" id="KIY98613.1"/>
    </source>
</evidence>
<dbReference type="InterPro" id="IPR016159">
    <property type="entry name" value="Cullin_repeat-like_dom_sf"/>
</dbReference>
<sequence>MADSKKPVELEEGWKDMQAGINKLIRILEGENESQFNAEQYMKLYTTIYNMCTQKPPYDYSEQLYGRYREAFNSYINDKVLPSLREHREEVLLRELYQRWCNHKLMVRWLSRFFNYLDRYYVLRHSLHPLKDVGLLCFRDHVYVEVKRRAKDAVLKLIEREREGELIDRALVKNILDIFIEQQPAAAVGRPGGPALV</sequence>
<name>A0A0D2KSY3_9CHLO</name>
<accession>A0A0D2KSY3</accession>
<reference evidence="3 4" key="1">
    <citation type="journal article" date="2013" name="BMC Genomics">
        <title>Reconstruction of the lipid metabolism for the microalga Monoraphidium neglectum from its genome sequence reveals characteristics suitable for biofuel production.</title>
        <authorList>
            <person name="Bogen C."/>
            <person name="Al-Dilaimi A."/>
            <person name="Albersmeier A."/>
            <person name="Wichmann J."/>
            <person name="Grundmann M."/>
            <person name="Rupp O."/>
            <person name="Lauersen K.J."/>
            <person name="Blifernez-Klassen O."/>
            <person name="Kalinowski J."/>
            <person name="Goesmann A."/>
            <person name="Mussgnug J.H."/>
            <person name="Kruse O."/>
        </authorList>
    </citation>
    <scope>NUCLEOTIDE SEQUENCE [LARGE SCALE GENOMIC DNA]</scope>
    <source>
        <strain evidence="3 4">SAG 48.87</strain>
    </source>
</reference>
<dbReference type="RefSeq" id="XP_013897633.1">
    <property type="nucleotide sequence ID" value="XM_014042179.1"/>
</dbReference>
<evidence type="ECO:0000313" key="4">
    <source>
        <dbReference type="Proteomes" id="UP000054498"/>
    </source>
</evidence>
<dbReference type="InterPro" id="IPR045093">
    <property type="entry name" value="Cullin"/>
</dbReference>
<proteinExistence type="inferred from homology"/>
<dbReference type="GO" id="GO:0006511">
    <property type="term" value="P:ubiquitin-dependent protein catabolic process"/>
    <property type="evidence" value="ECO:0007669"/>
    <property type="project" value="InterPro"/>
</dbReference>
<keyword evidence="4" id="KW-1185">Reference proteome</keyword>
<dbReference type="OrthoDB" id="27073at2759"/>
<dbReference type="Proteomes" id="UP000054498">
    <property type="component" value="Unassembled WGS sequence"/>
</dbReference>
<dbReference type="SUPFAM" id="SSF74788">
    <property type="entry name" value="Cullin repeat-like"/>
    <property type="match status" value="1"/>
</dbReference>
<dbReference type="Gene3D" id="1.20.1310.10">
    <property type="entry name" value="Cullin Repeats"/>
    <property type="match status" value="2"/>
</dbReference>
<dbReference type="Pfam" id="PF00888">
    <property type="entry name" value="Cullin"/>
    <property type="match status" value="1"/>
</dbReference>
<dbReference type="InterPro" id="IPR001373">
    <property type="entry name" value="Cullin_N"/>
</dbReference>
<dbReference type="AlphaFoldDB" id="A0A0D2KSY3"/>
<dbReference type="PANTHER" id="PTHR11932">
    <property type="entry name" value="CULLIN"/>
    <property type="match status" value="1"/>
</dbReference>
<dbReference type="EMBL" id="KK102123">
    <property type="protein sequence ID" value="KIY98613.1"/>
    <property type="molecule type" value="Genomic_DNA"/>
</dbReference>